<evidence type="ECO:0000256" key="5">
    <source>
        <dbReference type="ARBA" id="ARBA00022692"/>
    </source>
</evidence>
<gene>
    <name evidence="9" type="ORF">LWF01_15070</name>
</gene>
<feature type="transmembrane region" description="Helical" evidence="8">
    <location>
        <begin position="394"/>
        <end position="414"/>
    </location>
</feature>
<evidence type="ECO:0000256" key="4">
    <source>
        <dbReference type="ARBA" id="ARBA00022475"/>
    </source>
</evidence>
<protein>
    <submittedName>
        <fullName evidence="9">Nucleobase:cation symporter-2 family protein</fullName>
    </submittedName>
</protein>
<feature type="transmembrane region" description="Helical" evidence="8">
    <location>
        <begin position="211"/>
        <end position="229"/>
    </location>
</feature>
<dbReference type="PANTHER" id="PTHR42810">
    <property type="entry name" value="PURINE PERMEASE C1399.01C-RELATED"/>
    <property type="match status" value="1"/>
</dbReference>
<feature type="transmembrane region" description="Helical" evidence="8">
    <location>
        <begin position="146"/>
        <end position="164"/>
    </location>
</feature>
<evidence type="ECO:0000256" key="1">
    <source>
        <dbReference type="ARBA" id="ARBA00004651"/>
    </source>
</evidence>
<dbReference type="PANTHER" id="PTHR42810:SF4">
    <property type="entry name" value="URIC ACID TRANSPORTER UACT"/>
    <property type="match status" value="1"/>
</dbReference>
<sequence>MTFLSFRKKRNKSATAGDIPIKDAVDTAPRLLHMIPLGLQHVLVAYSGMITTSLLIGVGVGLSTEQIAVLVSANVLVCGIATVLQTLGLFNIGVRLPIVMGSTFTAISPAIVIGNDAGLPAVFGATLVAGALTWLVAPWFSKLMRFFPPIVTGTIIAIIGFSILPSTANLIAGPDPAAADYGSATGLLLALFTIVLVIGLERFAPPAVGRFAILIALGVGTLVAIPLGLTDFSGVKDADLVGFVRPFEFGLPTFPIAAIIPMLIVQLVNMVESVGDTLAIGQIVNRKIGPNEVARALRADGAGTVLAGVFGSPSIVTFGNNVGLVTITKVMSRFVVATAGIFLIIISLLPKLGTFVASLPGPVLGGVGVVMLGTVGAIGIKIIGQADLTDGRNLLIVAVSFGFGLLPVGAPQLYQHLPGALNIVLTSGIAAGGIAAFLLNLLLNVRRGRDVNG</sequence>
<dbReference type="EMBL" id="CP090958">
    <property type="protein sequence ID" value="WGW11398.1"/>
    <property type="molecule type" value="Genomic_DNA"/>
</dbReference>
<evidence type="ECO:0000256" key="7">
    <source>
        <dbReference type="ARBA" id="ARBA00023136"/>
    </source>
</evidence>
<dbReference type="RefSeq" id="WP_349638186.1">
    <property type="nucleotide sequence ID" value="NZ_CP090958.1"/>
</dbReference>
<feature type="transmembrane region" description="Helical" evidence="8">
    <location>
        <begin position="42"/>
        <end position="61"/>
    </location>
</feature>
<organism evidence="9 10">
    <name type="scientific">Saxibacter everestensis</name>
    <dbReference type="NCBI Taxonomy" id="2909229"/>
    <lineage>
        <taxon>Bacteria</taxon>
        <taxon>Bacillati</taxon>
        <taxon>Actinomycetota</taxon>
        <taxon>Actinomycetes</taxon>
        <taxon>Micrococcales</taxon>
        <taxon>Brevibacteriaceae</taxon>
        <taxon>Saxibacter</taxon>
    </lineage>
</organism>
<dbReference type="NCBIfam" id="NF037981">
    <property type="entry name" value="NCS2_1"/>
    <property type="match status" value="1"/>
</dbReference>
<dbReference type="NCBIfam" id="TIGR03173">
    <property type="entry name" value="pbuX"/>
    <property type="match status" value="1"/>
</dbReference>
<evidence type="ECO:0000256" key="6">
    <source>
        <dbReference type="ARBA" id="ARBA00022989"/>
    </source>
</evidence>
<reference evidence="9 10" key="1">
    <citation type="submission" date="2023-05" db="EMBL/GenBank/DDBJ databases">
        <title>Lithophilousrod everest ZFBP1038 complete genpme.</title>
        <authorList>
            <person name="Tian M."/>
        </authorList>
    </citation>
    <scope>NUCLEOTIDE SEQUENCE [LARGE SCALE GENOMIC DNA]</scope>
    <source>
        <strain evidence="9 10">ZFBP1038</strain>
    </source>
</reference>
<name>A0ABY8QQZ0_9MICO</name>
<comment type="similarity">
    <text evidence="2">Belongs to the nucleobase:cation symporter-2 (NCS2) (TC 2.A.40) family.</text>
</comment>
<accession>A0ABY8QQZ0</accession>
<evidence type="ECO:0000256" key="8">
    <source>
        <dbReference type="SAM" id="Phobius"/>
    </source>
</evidence>
<feature type="transmembrane region" description="Helical" evidence="8">
    <location>
        <begin position="420"/>
        <end position="443"/>
    </location>
</feature>
<feature type="transmembrane region" description="Helical" evidence="8">
    <location>
        <begin position="119"/>
        <end position="139"/>
    </location>
</feature>
<dbReference type="InterPro" id="IPR006043">
    <property type="entry name" value="NCS2"/>
</dbReference>
<feature type="transmembrane region" description="Helical" evidence="8">
    <location>
        <begin position="249"/>
        <end position="268"/>
    </location>
</feature>
<evidence type="ECO:0000313" key="9">
    <source>
        <dbReference type="EMBL" id="WGW11398.1"/>
    </source>
</evidence>
<feature type="transmembrane region" description="Helical" evidence="8">
    <location>
        <begin position="184"/>
        <end position="204"/>
    </location>
</feature>
<keyword evidence="4" id="KW-1003">Cell membrane</keyword>
<evidence type="ECO:0000313" key="10">
    <source>
        <dbReference type="Proteomes" id="UP001209083"/>
    </source>
</evidence>
<dbReference type="Pfam" id="PF00860">
    <property type="entry name" value="Xan_ur_permease"/>
    <property type="match status" value="1"/>
</dbReference>
<feature type="transmembrane region" description="Helical" evidence="8">
    <location>
        <begin position="67"/>
        <end position="87"/>
    </location>
</feature>
<comment type="subcellular location">
    <subcellularLocation>
        <location evidence="1">Cell membrane</location>
        <topology evidence="1">Multi-pass membrane protein</topology>
    </subcellularLocation>
</comment>
<feature type="transmembrane region" description="Helical" evidence="8">
    <location>
        <begin position="334"/>
        <end position="357"/>
    </location>
</feature>
<dbReference type="NCBIfam" id="TIGR00801">
    <property type="entry name" value="ncs2"/>
    <property type="match status" value="1"/>
</dbReference>
<evidence type="ECO:0000256" key="3">
    <source>
        <dbReference type="ARBA" id="ARBA00022448"/>
    </source>
</evidence>
<dbReference type="InterPro" id="IPR017588">
    <property type="entry name" value="UacT-like"/>
</dbReference>
<keyword evidence="6 8" id="KW-1133">Transmembrane helix</keyword>
<proteinExistence type="inferred from homology"/>
<keyword evidence="3" id="KW-0813">Transport</keyword>
<dbReference type="InterPro" id="IPR006042">
    <property type="entry name" value="Xan_ur_permease"/>
</dbReference>
<keyword evidence="10" id="KW-1185">Reference proteome</keyword>
<keyword evidence="5 8" id="KW-0812">Transmembrane</keyword>
<feature type="transmembrane region" description="Helical" evidence="8">
    <location>
        <begin position="94"/>
        <end position="113"/>
    </location>
</feature>
<evidence type="ECO:0000256" key="2">
    <source>
        <dbReference type="ARBA" id="ARBA00008821"/>
    </source>
</evidence>
<feature type="transmembrane region" description="Helical" evidence="8">
    <location>
        <begin position="363"/>
        <end position="382"/>
    </location>
</feature>
<keyword evidence="7 8" id="KW-0472">Membrane</keyword>
<dbReference type="Proteomes" id="UP001209083">
    <property type="component" value="Chromosome"/>
</dbReference>